<dbReference type="EMBL" id="NOXU01000026">
    <property type="protein sequence ID" value="OYQ35214.1"/>
    <property type="molecule type" value="Genomic_DNA"/>
</dbReference>
<dbReference type="Gene3D" id="1.10.287.110">
    <property type="entry name" value="DnaJ domain"/>
    <property type="match status" value="1"/>
</dbReference>
<dbReference type="Pfam" id="PF00226">
    <property type="entry name" value="DnaJ"/>
    <property type="match status" value="1"/>
</dbReference>
<proteinExistence type="predicted"/>
<dbReference type="InterPro" id="IPR036869">
    <property type="entry name" value="J_dom_sf"/>
</dbReference>
<dbReference type="AlphaFoldDB" id="A0A255Z2R8"/>
<dbReference type="OrthoDB" id="9786294at2"/>
<feature type="domain" description="J" evidence="2">
    <location>
        <begin position="136"/>
        <end position="200"/>
    </location>
</feature>
<keyword evidence="1" id="KW-0143">Chaperone</keyword>
<dbReference type="PROSITE" id="PS50076">
    <property type="entry name" value="DNAJ_2"/>
    <property type="match status" value="1"/>
</dbReference>
<dbReference type="InterPro" id="IPR001623">
    <property type="entry name" value="DnaJ_domain"/>
</dbReference>
<dbReference type="PRINTS" id="PR00625">
    <property type="entry name" value="JDOMAIN"/>
</dbReference>
<evidence type="ECO:0000313" key="3">
    <source>
        <dbReference type="EMBL" id="OYQ35214.1"/>
    </source>
</evidence>
<reference evidence="3 4" key="1">
    <citation type="submission" date="2017-07" db="EMBL/GenBank/DDBJ databases">
        <title>Niveispirillum cyanobacteriorum sp. nov., isolated from cyanobacterial aggregates in a eutrophic lake.</title>
        <authorList>
            <person name="Cai H."/>
        </authorList>
    </citation>
    <scope>NUCLEOTIDE SEQUENCE [LARGE SCALE GENOMIC DNA]</scope>
    <source>
        <strain evidence="4">TH1-14</strain>
    </source>
</reference>
<dbReference type="InterPro" id="IPR051938">
    <property type="entry name" value="Apopto_cytoskel_mod"/>
</dbReference>
<name>A0A255Z2R8_9PROT</name>
<evidence type="ECO:0000259" key="2">
    <source>
        <dbReference type="PROSITE" id="PS50076"/>
    </source>
</evidence>
<dbReference type="PANTHER" id="PTHR44145">
    <property type="entry name" value="DNAJ HOMOLOG SUBFAMILY A MEMBER 3, MITOCHONDRIAL"/>
    <property type="match status" value="1"/>
</dbReference>
<protein>
    <submittedName>
        <fullName evidence="3">Molecular chaperone DnaJ</fullName>
    </submittedName>
</protein>
<evidence type="ECO:0000256" key="1">
    <source>
        <dbReference type="ARBA" id="ARBA00023186"/>
    </source>
</evidence>
<gene>
    <name evidence="3" type="ORF">CHU95_08255</name>
</gene>
<dbReference type="CDD" id="cd06257">
    <property type="entry name" value="DnaJ"/>
    <property type="match status" value="1"/>
</dbReference>
<dbReference type="PANTHER" id="PTHR44145:SF3">
    <property type="entry name" value="DNAJ HOMOLOG SUBFAMILY A MEMBER 3, MITOCHONDRIAL"/>
    <property type="match status" value="1"/>
</dbReference>
<keyword evidence="4" id="KW-1185">Reference proteome</keyword>
<organism evidence="3 4">
    <name type="scientific">Niveispirillum lacus</name>
    <dbReference type="NCBI Taxonomy" id="1981099"/>
    <lineage>
        <taxon>Bacteria</taxon>
        <taxon>Pseudomonadati</taxon>
        <taxon>Pseudomonadota</taxon>
        <taxon>Alphaproteobacteria</taxon>
        <taxon>Rhodospirillales</taxon>
        <taxon>Azospirillaceae</taxon>
        <taxon>Niveispirillum</taxon>
    </lineage>
</organism>
<comment type="caution">
    <text evidence="3">The sequence shown here is derived from an EMBL/GenBank/DDBJ whole genome shotgun (WGS) entry which is preliminary data.</text>
</comment>
<dbReference type="Proteomes" id="UP000216998">
    <property type="component" value="Unassembled WGS sequence"/>
</dbReference>
<dbReference type="SUPFAM" id="SSF46565">
    <property type="entry name" value="Chaperone J-domain"/>
    <property type="match status" value="1"/>
</dbReference>
<accession>A0A255Z2R8</accession>
<evidence type="ECO:0000313" key="4">
    <source>
        <dbReference type="Proteomes" id="UP000216998"/>
    </source>
</evidence>
<dbReference type="SMART" id="SM00271">
    <property type="entry name" value="DnaJ"/>
    <property type="match status" value="1"/>
</dbReference>
<sequence>MQKNRPNLSFDFREAPRAHMRACDHPGCREAGEHRAPKGRDKLNDYFWFCLDHVRDYNKSWDFYAGMSQDEIERHVRQDTTWQRPSWPMGDWRTREKRTRDRVFNGGFAFGADWSGEEGEARRSAQRPKARTAEEEALIALDLPPDADFATIKARYRQLAKQYHPDANGGAKEAEERLKSINQAYTTLKAAFGGHQPDQA</sequence>